<dbReference type="InterPro" id="IPR029071">
    <property type="entry name" value="Ubiquitin-like_domsf"/>
</dbReference>
<dbReference type="SMART" id="SM00213">
    <property type="entry name" value="UBQ"/>
    <property type="match status" value="1"/>
</dbReference>
<dbReference type="PANTHER" id="PTHR10666">
    <property type="entry name" value="UBIQUITIN"/>
    <property type="match status" value="1"/>
</dbReference>
<dbReference type="InterPro" id="IPR019956">
    <property type="entry name" value="Ubiquitin_dom"/>
</dbReference>
<protein>
    <submittedName>
        <fullName evidence="2">Ubiquitin family protein</fullName>
    </submittedName>
</protein>
<dbReference type="EMBL" id="MK072420">
    <property type="protein sequence ID" value="AYV84766.1"/>
    <property type="molecule type" value="Genomic_DNA"/>
</dbReference>
<evidence type="ECO:0000313" key="2">
    <source>
        <dbReference type="EMBL" id="AYV84766.1"/>
    </source>
</evidence>
<evidence type="ECO:0000259" key="1">
    <source>
        <dbReference type="PROSITE" id="PS50053"/>
    </source>
</evidence>
<dbReference type="PRINTS" id="PR00348">
    <property type="entry name" value="UBIQUITIN"/>
</dbReference>
<name>A0A3G5AC11_9VIRU</name>
<organism evidence="2">
    <name type="scientific">Hyperionvirus sp</name>
    <dbReference type="NCBI Taxonomy" id="2487770"/>
    <lineage>
        <taxon>Viruses</taxon>
        <taxon>Varidnaviria</taxon>
        <taxon>Bamfordvirae</taxon>
        <taxon>Nucleocytoviricota</taxon>
        <taxon>Megaviricetes</taxon>
        <taxon>Imitervirales</taxon>
        <taxon>Mimiviridae</taxon>
        <taxon>Klosneuvirinae</taxon>
    </lineage>
</organism>
<sequence length="221" mass="25375">MAEMLTTFIHERVINFVTINKVNLYGLYKPEVTKVRAAIDAFYENYDSESKKYVSIYCDELKRCLVEADMDVLMKDLGFGAISVFRLQYDLGRGENDDNILYEKIIKNDTAINIFCKTVTGRTITLDVLPTSAVEEVKMLIRRIEGIPLEQQRVVYAGRQLEDGKVIGDYNIQRESTLYLVLRLRGGMFHETSGRNGNYKELTSNIFFIEPLKSLVQSKVT</sequence>
<dbReference type="FunFam" id="3.10.20.90:FF:000379">
    <property type="entry name" value="Ubiquitin/ribosomal protein CEP52"/>
    <property type="match status" value="1"/>
</dbReference>
<reference evidence="2" key="1">
    <citation type="submission" date="2018-10" db="EMBL/GenBank/DDBJ databases">
        <title>Hidden diversity of soil giant viruses.</title>
        <authorList>
            <person name="Schulz F."/>
            <person name="Alteio L."/>
            <person name="Goudeau D."/>
            <person name="Ryan E.M."/>
            <person name="Malmstrom R.R."/>
            <person name="Blanchard J."/>
            <person name="Woyke T."/>
        </authorList>
    </citation>
    <scope>NUCLEOTIDE SEQUENCE</scope>
    <source>
        <strain evidence="2">HYV1</strain>
    </source>
</reference>
<gene>
    <name evidence="2" type="ORF">Hyperionvirus38_4</name>
</gene>
<proteinExistence type="predicted"/>
<accession>A0A3G5AC11</accession>
<dbReference type="PROSITE" id="PS50053">
    <property type="entry name" value="UBIQUITIN_2"/>
    <property type="match status" value="1"/>
</dbReference>
<dbReference type="InterPro" id="IPR000626">
    <property type="entry name" value="Ubiquitin-like_dom"/>
</dbReference>
<dbReference type="SUPFAM" id="SSF54236">
    <property type="entry name" value="Ubiquitin-like"/>
    <property type="match status" value="1"/>
</dbReference>
<dbReference type="Gene3D" id="3.10.20.90">
    <property type="entry name" value="Phosphatidylinositol 3-kinase Catalytic Subunit, Chain A, domain 1"/>
    <property type="match status" value="1"/>
</dbReference>
<dbReference type="InterPro" id="IPR050158">
    <property type="entry name" value="Ubiquitin_ubiquitin-like"/>
</dbReference>
<dbReference type="Pfam" id="PF00240">
    <property type="entry name" value="ubiquitin"/>
    <property type="match status" value="1"/>
</dbReference>
<feature type="domain" description="Ubiquitin-like" evidence="1">
    <location>
        <begin position="112"/>
        <end position="187"/>
    </location>
</feature>